<evidence type="ECO:0000256" key="1">
    <source>
        <dbReference type="ARBA" id="ARBA00010515"/>
    </source>
</evidence>
<dbReference type="InterPro" id="IPR050300">
    <property type="entry name" value="GDXG_lipolytic_enzyme"/>
</dbReference>
<evidence type="ECO:0000256" key="4">
    <source>
        <dbReference type="SAM" id="MobiDB-lite"/>
    </source>
</evidence>
<feature type="domain" description="Alpha/beta hydrolase fold-3" evidence="5">
    <location>
        <begin position="136"/>
        <end position="341"/>
    </location>
</feature>
<evidence type="ECO:0000313" key="6">
    <source>
        <dbReference type="EMBL" id="SUE13349.1"/>
    </source>
</evidence>
<protein>
    <submittedName>
        <fullName evidence="6">Carboxylesterase</fullName>
        <ecNumber evidence="6">3.1.1.1</ecNumber>
        <ecNumber evidence="6">3.1.1.83</ecNumber>
    </submittedName>
</protein>
<organism evidence="6 7">
    <name type="scientific">Rhodococcus gordoniae</name>
    <dbReference type="NCBI Taxonomy" id="223392"/>
    <lineage>
        <taxon>Bacteria</taxon>
        <taxon>Bacillati</taxon>
        <taxon>Actinomycetota</taxon>
        <taxon>Actinomycetes</taxon>
        <taxon>Mycobacteriales</taxon>
        <taxon>Nocardiaceae</taxon>
        <taxon>Rhodococcus</taxon>
    </lineage>
</organism>
<dbReference type="EMBL" id="UGVI01000001">
    <property type="protein sequence ID" value="SUE13349.1"/>
    <property type="molecule type" value="Genomic_DNA"/>
</dbReference>
<comment type="similarity">
    <text evidence="1">Belongs to the 'GDXG' lipolytic enzyme family.</text>
</comment>
<feature type="region of interest" description="Disordered" evidence="4">
    <location>
        <begin position="1"/>
        <end position="25"/>
    </location>
</feature>
<keyword evidence="7" id="KW-1185">Reference proteome</keyword>
<reference evidence="6 7" key="1">
    <citation type="submission" date="2018-06" db="EMBL/GenBank/DDBJ databases">
        <authorList>
            <consortium name="Pathogen Informatics"/>
            <person name="Doyle S."/>
        </authorList>
    </citation>
    <scope>NUCLEOTIDE SEQUENCE [LARGE SCALE GENOMIC DNA]</scope>
    <source>
        <strain evidence="6 7">NCTC13296</strain>
    </source>
</reference>
<dbReference type="Proteomes" id="UP000254569">
    <property type="component" value="Unassembled WGS sequence"/>
</dbReference>
<dbReference type="PANTHER" id="PTHR48081">
    <property type="entry name" value="AB HYDROLASE SUPERFAMILY PROTEIN C4A8.06C"/>
    <property type="match status" value="1"/>
</dbReference>
<dbReference type="GO" id="GO:0004806">
    <property type="term" value="F:triacylglycerol lipase activity"/>
    <property type="evidence" value="ECO:0007669"/>
    <property type="project" value="TreeGrafter"/>
</dbReference>
<evidence type="ECO:0000256" key="3">
    <source>
        <dbReference type="PROSITE-ProRule" id="PRU10038"/>
    </source>
</evidence>
<dbReference type="PROSITE" id="PS01174">
    <property type="entry name" value="LIPASE_GDXG_SER"/>
    <property type="match status" value="1"/>
</dbReference>
<proteinExistence type="inferred from homology"/>
<sequence>MNGRILVNPEYVQPPTGSDHDSAPTEEVPVVSVARAELLPPPAHRAPTREFAGVSTQSRALSFSVRRTVRPFIEAWSYTPALPWPTTMIDRLAFPLVPVPGTHRRHVDLPTCPAELVWAPGATAPVGRGGLHGTALLYLHGGAFLCCGLSTHRHLVSRISAATGAPALAVGYRMLPRHPIRRAVEDGLDGLRWLVAHGCPAERVVIAGDSAGGFLTFAVAHEAVRLGIGRPAGTVALSPLTDLDPQGKLDHPNSHQCAVFPRRAVGVLSTLVERAERLGGEGAEPVASPVDLDLSEMPPALIQTGSEEMTYVDAELMARRLQFAGVAAELQVWEKQVHVFQAAAGVVPESGRAIAEIGRFVRELR</sequence>
<gene>
    <name evidence="6" type="primary">mlhB_1</name>
    <name evidence="6" type="ORF">NCTC13296_00157</name>
</gene>
<evidence type="ECO:0000259" key="5">
    <source>
        <dbReference type="Pfam" id="PF07859"/>
    </source>
</evidence>
<dbReference type="Pfam" id="PF07859">
    <property type="entry name" value="Abhydrolase_3"/>
    <property type="match status" value="1"/>
</dbReference>
<dbReference type="InterPro" id="IPR033140">
    <property type="entry name" value="Lipase_GDXG_put_SER_AS"/>
</dbReference>
<evidence type="ECO:0000256" key="2">
    <source>
        <dbReference type="ARBA" id="ARBA00022801"/>
    </source>
</evidence>
<evidence type="ECO:0000313" key="7">
    <source>
        <dbReference type="Proteomes" id="UP000254569"/>
    </source>
</evidence>
<dbReference type="EC" id="3.1.1.83" evidence="6"/>
<dbReference type="Gene3D" id="3.40.50.1820">
    <property type="entry name" value="alpha/beta hydrolase"/>
    <property type="match status" value="1"/>
</dbReference>
<dbReference type="GO" id="GO:0106435">
    <property type="term" value="F:carboxylesterase activity"/>
    <property type="evidence" value="ECO:0007669"/>
    <property type="project" value="UniProtKB-EC"/>
</dbReference>
<dbReference type="EC" id="3.1.1.1" evidence="6"/>
<dbReference type="PANTHER" id="PTHR48081:SF30">
    <property type="entry name" value="ACETYL-HYDROLASE LIPR-RELATED"/>
    <property type="match status" value="1"/>
</dbReference>
<accession>A0A379LTJ5</accession>
<name>A0A379LTJ5_9NOCA</name>
<dbReference type="InterPro" id="IPR029058">
    <property type="entry name" value="AB_hydrolase_fold"/>
</dbReference>
<dbReference type="AlphaFoldDB" id="A0A379LTJ5"/>
<dbReference type="SUPFAM" id="SSF53474">
    <property type="entry name" value="alpha/beta-Hydrolases"/>
    <property type="match status" value="1"/>
</dbReference>
<dbReference type="InterPro" id="IPR013094">
    <property type="entry name" value="AB_hydrolase_3"/>
</dbReference>
<keyword evidence="2 6" id="KW-0378">Hydrolase</keyword>
<feature type="active site" evidence="3">
    <location>
        <position position="210"/>
    </location>
</feature>